<evidence type="ECO:0000313" key="1">
    <source>
        <dbReference type="EMBL" id="MXP74234.1"/>
    </source>
</evidence>
<organism evidence="1 2">
    <name type="scientific">Sporofaciens musculi</name>
    <dbReference type="NCBI Taxonomy" id="2681861"/>
    <lineage>
        <taxon>Bacteria</taxon>
        <taxon>Bacillati</taxon>
        <taxon>Bacillota</taxon>
        <taxon>Clostridia</taxon>
        <taxon>Lachnospirales</taxon>
        <taxon>Lachnospiraceae</taxon>
        <taxon>Sporofaciens</taxon>
    </lineage>
</organism>
<reference evidence="1 2" key="1">
    <citation type="submission" date="2019-12" db="EMBL/GenBank/DDBJ databases">
        <title>Sporaefaciens musculi gen. nov., sp. nov., a novel bacterium isolated from the caecum of an obese mouse.</title>
        <authorList>
            <person name="Rasmussen T.S."/>
            <person name="Streidl T."/>
            <person name="Hitch T.C.A."/>
            <person name="Wortmann E."/>
            <person name="Deptula P."/>
            <person name="Hansen M."/>
            <person name="Nielsen D.S."/>
            <person name="Clavel T."/>
            <person name="Vogensen F.K."/>
        </authorList>
    </citation>
    <scope>NUCLEOTIDE SEQUENCE [LARGE SCALE GENOMIC DNA]</scope>
    <source>
        <strain evidence="1 2">WCA-9-b2</strain>
    </source>
</reference>
<comment type="caution">
    <text evidence="1">The sequence shown here is derived from an EMBL/GenBank/DDBJ whole genome shotgun (WGS) entry which is preliminary data.</text>
</comment>
<accession>A0A7X3MD50</accession>
<dbReference type="Proteomes" id="UP000460412">
    <property type="component" value="Unassembled WGS sequence"/>
</dbReference>
<keyword evidence="2" id="KW-1185">Reference proteome</keyword>
<gene>
    <name evidence="1" type="ORF">GN277_01990</name>
</gene>
<evidence type="ECO:0000313" key="2">
    <source>
        <dbReference type="Proteomes" id="UP000460412"/>
    </source>
</evidence>
<name>A0A7X3MD50_9FIRM</name>
<sequence>MEIWFFQVFHSITAKKGGKTTVFFILSTFSTLIAVDLGEYSEERKERMFCEDMIKIGICRKKWKNGLTSE</sequence>
<protein>
    <submittedName>
        <fullName evidence="1">Uncharacterized protein</fullName>
    </submittedName>
</protein>
<dbReference type="AlphaFoldDB" id="A0A7X3MD50"/>
<dbReference type="RefSeq" id="WP_159749364.1">
    <property type="nucleotide sequence ID" value="NZ_CATIFW010000030.1"/>
</dbReference>
<dbReference type="EMBL" id="WUQX01000001">
    <property type="protein sequence ID" value="MXP74234.1"/>
    <property type="molecule type" value="Genomic_DNA"/>
</dbReference>
<proteinExistence type="predicted"/>